<dbReference type="Proteomes" id="UP000236584">
    <property type="component" value="Chromosome"/>
</dbReference>
<dbReference type="Pfam" id="PF24375">
    <property type="entry name" value="DUF7531"/>
    <property type="match status" value="1"/>
</dbReference>
<evidence type="ECO:0000313" key="2">
    <source>
        <dbReference type="EMBL" id="AUV83636.1"/>
    </source>
</evidence>
<sequence length="292" mass="31316">MEVNCAGCAGCCLDWRPLSAEPLDHERRGGRVPLDDAYNLVPLSRDEVSGFVDAGYGDALTPRLFEPGERDDRVRLGGHDVAAIDGRPVFFVGLRKPPKPVAPFETDRRWLPACVFLDPETLQCRIHGDDRYPGECADYPGHNLALDQETECERVERVHGGTRLRDRSDPPTGNLALGPQAVGTKVFVHPAPERLDGVVDRLVRGALRAADRAEFVGSAVASSPGSTDVDESRLAAVRERVEDASSWVGRAIEAWEATAGAVGTDATGADTGVDDRLGAPSTPGWEANGDKG</sequence>
<proteinExistence type="predicted"/>
<evidence type="ECO:0000256" key="1">
    <source>
        <dbReference type="SAM" id="MobiDB-lite"/>
    </source>
</evidence>
<dbReference type="GeneID" id="35594415"/>
<gene>
    <name evidence="2" type="ORF">C2R22_19945</name>
</gene>
<dbReference type="InterPro" id="IPR055953">
    <property type="entry name" value="DUF7531"/>
</dbReference>
<keyword evidence="3" id="KW-1185">Reference proteome</keyword>
<protein>
    <submittedName>
        <fullName evidence="2">Zinc/iron-chelating domain-containing protein</fullName>
    </submittedName>
</protein>
<feature type="compositionally biased region" description="Low complexity" evidence="1">
    <location>
        <begin position="258"/>
        <end position="271"/>
    </location>
</feature>
<dbReference type="AlphaFoldDB" id="A0A2I8VNZ7"/>
<reference evidence="2 3" key="1">
    <citation type="submission" date="2018-01" db="EMBL/GenBank/DDBJ databases">
        <title>Complete genome sequence of Salinigranum rubrum GX10T, an extremely halophilic archaeon isolated from a marine solar saltern.</title>
        <authorList>
            <person name="Han S."/>
        </authorList>
    </citation>
    <scope>NUCLEOTIDE SEQUENCE [LARGE SCALE GENOMIC DNA]</scope>
    <source>
        <strain evidence="2 3">GX10</strain>
    </source>
</reference>
<dbReference type="OrthoDB" id="156950at2157"/>
<dbReference type="EMBL" id="CP026309">
    <property type="protein sequence ID" value="AUV83636.1"/>
    <property type="molecule type" value="Genomic_DNA"/>
</dbReference>
<dbReference type="KEGG" id="srub:C2R22_19945"/>
<name>A0A2I8VNZ7_9EURY</name>
<evidence type="ECO:0000313" key="3">
    <source>
        <dbReference type="Proteomes" id="UP000236584"/>
    </source>
</evidence>
<feature type="region of interest" description="Disordered" evidence="1">
    <location>
        <begin position="258"/>
        <end position="292"/>
    </location>
</feature>
<organism evidence="2 3">
    <name type="scientific">Salinigranum rubrum</name>
    <dbReference type="NCBI Taxonomy" id="755307"/>
    <lineage>
        <taxon>Archaea</taxon>
        <taxon>Methanobacteriati</taxon>
        <taxon>Methanobacteriota</taxon>
        <taxon>Stenosarchaea group</taxon>
        <taxon>Halobacteria</taxon>
        <taxon>Halobacteriales</taxon>
        <taxon>Haloferacaceae</taxon>
        <taxon>Salinigranum</taxon>
    </lineage>
</organism>
<accession>A0A2I8VNZ7</accession>
<dbReference type="RefSeq" id="WP_103427325.1">
    <property type="nucleotide sequence ID" value="NZ_CP026309.1"/>
</dbReference>